<dbReference type="PROSITE" id="PS51898">
    <property type="entry name" value="TYR_RECOMBINASE"/>
    <property type="match status" value="1"/>
</dbReference>
<evidence type="ECO:0000313" key="4">
    <source>
        <dbReference type="EMBL" id="MDT9686675.1"/>
    </source>
</evidence>
<feature type="domain" description="Tyr recombinase" evidence="3">
    <location>
        <begin position="228"/>
        <end position="501"/>
    </location>
</feature>
<organism evidence="4 5">
    <name type="scientific">Streptomyces tamarix</name>
    <dbReference type="NCBI Taxonomy" id="3078565"/>
    <lineage>
        <taxon>Bacteria</taxon>
        <taxon>Bacillati</taxon>
        <taxon>Actinomycetota</taxon>
        <taxon>Actinomycetes</taxon>
        <taxon>Kitasatosporales</taxon>
        <taxon>Streptomycetaceae</taxon>
        <taxon>Streptomyces</taxon>
    </lineage>
</organism>
<dbReference type="InterPro" id="IPR002104">
    <property type="entry name" value="Integrase_catalytic"/>
</dbReference>
<keyword evidence="1" id="KW-0238">DNA-binding</keyword>
<proteinExistence type="predicted"/>
<dbReference type="SUPFAM" id="SSF56349">
    <property type="entry name" value="DNA breaking-rejoining enzymes"/>
    <property type="match status" value="1"/>
</dbReference>
<evidence type="ECO:0000256" key="1">
    <source>
        <dbReference type="ARBA" id="ARBA00023125"/>
    </source>
</evidence>
<comment type="caution">
    <text evidence="4">The sequence shown here is derived from an EMBL/GenBank/DDBJ whole genome shotgun (WGS) entry which is preliminary data.</text>
</comment>
<dbReference type="InterPro" id="IPR011010">
    <property type="entry name" value="DNA_brk_join_enz"/>
</dbReference>
<evidence type="ECO:0000313" key="5">
    <source>
        <dbReference type="Proteomes" id="UP001250181"/>
    </source>
</evidence>
<dbReference type="RefSeq" id="WP_315881701.1">
    <property type="nucleotide sequence ID" value="NZ_JAWCTQ010000082.1"/>
</dbReference>
<feature type="non-terminal residue" evidence="4">
    <location>
        <position position="1"/>
    </location>
</feature>
<sequence>GLYRVQRVACSLWRYIMVMYRAMRDQLQAAGRRCGVWSLRRCEPDRVVPWYAADPVLAGLPSLPEFAARLGLRAGQEFLINSDGRVIPEVNAFFGSLRMRNRSEGTREKYGYALCTWLGFLDAVGRCWDAAGAEDVEGFKFWRMTDEANTQRVAGGTVSDNLDAVSAFYDWASARHGVRNPVMRVVRPRCSPRAGTAGVAGFEAAPHVVRDRNVKWLDPGGYALWRDVGLRGLDREGREVARWRGRNSQRDCAFADGLYGTGLRLTEWASVLMLELPGESFGRAYATSRLAAACAKGGRGRRYWVPRTVLADTLGYCEGERAAAVRRAQRAGRYECLAGMLVLHRVLGRRRLELADSTGSLVRVPLDALKPQVRRRIFLTTPSGLAPAALWLNEDGLPRSARGWQHTFDTANERVARAGLRGVAASAHILRHSMALRWFSVGRLLYERRFAHLDPEELRDFRAQFGDTWHLVQTLLGHADVTTTMDIYLEPFRELDVDLLIEHAHGAVLAELMAEMFAGHRQVITAPAVSR</sequence>
<dbReference type="Proteomes" id="UP001250181">
    <property type="component" value="Unassembled WGS sequence"/>
</dbReference>
<gene>
    <name evidence="4" type="ORF">RND61_32115</name>
</gene>
<accession>A0ABU3QV64</accession>
<dbReference type="Gene3D" id="1.10.443.10">
    <property type="entry name" value="Intergrase catalytic core"/>
    <property type="match status" value="1"/>
</dbReference>
<dbReference type="InterPro" id="IPR013762">
    <property type="entry name" value="Integrase-like_cat_sf"/>
</dbReference>
<dbReference type="InterPro" id="IPR010998">
    <property type="entry name" value="Integrase_recombinase_N"/>
</dbReference>
<reference evidence="4 5" key="1">
    <citation type="submission" date="2023-09" db="EMBL/GenBank/DDBJ databases">
        <title>Streptomyces sp. nov.: A antagonism against Alternaria gaisen Producing Streptochlin, Isolated from Tamarix root soil.</title>
        <authorList>
            <person name="Chen Y."/>
        </authorList>
    </citation>
    <scope>NUCLEOTIDE SEQUENCE [LARGE SCALE GENOMIC DNA]</scope>
    <source>
        <strain evidence="4 5">TRM76323</strain>
    </source>
</reference>
<keyword evidence="5" id="KW-1185">Reference proteome</keyword>
<name>A0ABU3QV64_9ACTN</name>
<protein>
    <recommendedName>
        <fullName evidence="3">Tyr recombinase domain-containing protein</fullName>
    </recommendedName>
</protein>
<evidence type="ECO:0000256" key="2">
    <source>
        <dbReference type="ARBA" id="ARBA00023172"/>
    </source>
</evidence>
<dbReference type="EMBL" id="JAWCTQ010000082">
    <property type="protein sequence ID" value="MDT9686675.1"/>
    <property type="molecule type" value="Genomic_DNA"/>
</dbReference>
<keyword evidence="2" id="KW-0233">DNA recombination</keyword>
<dbReference type="Gene3D" id="1.10.150.130">
    <property type="match status" value="1"/>
</dbReference>
<evidence type="ECO:0000259" key="3">
    <source>
        <dbReference type="PROSITE" id="PS51898"/>
    </source>
</evidence>